<dbReference type="Proteomes" id="UP001497623">
    <property type="component" value="Unassembled WGS sequence"/>
</dbReference>
<protein>
    <recommendedName>
        <fullName evidence="9">Solute carrier family 46 member 3</fullName>
    </recommendedName>
</protein>
<gene>
    <name evidence="7" type="ORF">MNOR_LOCUS33054</name>
</gene>
<evidence type="ECO:0000313" key="7">
    <source>
        <dbReference type="EMBL" id="CAL4163828.1"/>
    </source>
</evidence>
<evidence type="ECO:0000256" key="1">
    <source>
        <dbReference type="ARBA" id="ARBA00004141"/>
    </source>
</evidence>
<accession>A0AAV2S4H4</accession>
<keyword evidence="4 6" id="KW-0472">Membrane</keyword>
<comment type="subcellular location">
    <subcellularLocation>
        <location evidence="1">Membrane</location>
        <topology evidence="1">Multi-pass membrane protein</topology>
    </subcellularLocation>
</comment>
<feature type="region of interest" description="Disordered" evidence="5">
    <location>
        <begin position="480"/>
        <end position="501"/>
    </location>
</feature>
<feature type="transmembrane region" description="Helical" evidence="6">
    <location>
        <begin position="75"/>
        <end position="96"/>
    </location>
</feature>
<reference evidence="7 8" key="1">
    <citation type="submission" date="2024-05" db="EMBL/GenBank/DDBJ databases">
        <authorList>
            <person name="Wallberg A."/>
        </authorList>
    </citation>
    <scope>NUCLEOTIDE SEQUENCE [LARGE SCALE GENOMIC DNA]</scope>
</reference>
<feature type="transmembrane region" description="Helical" evidence="6">
    <location>
        <begin position="311"/>
        <end position="331"/>
    </location>
</feature>
<dbReference type="GO" id="GO:0022857">
    <property type="term" value="F:transmembrane transporter activity"/>
    <property type="evidence" value="ECO:0007669"/>
    <property type="project" value="InterPro"/>
</dbReference>
<evidence type="ECO:0000256" key="5">
    <source>
        <dbReference type="SAM" id="MobiDB-lite"/>
    </source>
</evidence>
<name>A0AAV2S4H4_MEGNR</name>
<feature type="transmembrane region" description="Helical" evidence="6">
    <location>
        <begin position="427"/>
        <end position="449"/>
    </location>
</feature>
<keyword evidence="2 6" id="KW-0812">Transmembrane</keyword>
<dbReference type="InterPro" id="IPR011701">
    <property type="entry name" value="MFS"/>
</dbReference>
<feature type="transmembrane region" description="Helical" evidence="6">
    <location>
        <begin position="12"/>
        <end position="31"/>
    </location>
</feature>
<comment type="caution">
    <text evidence="7">The sequence shown here is derived from an EMBL/GenBank/DDBJ whole genome shotgun (WGS) entry which is preliminary data.</text>
</comment>
<dbReference type="InterPro" id="IPR036259">
    <property type="entry name" value="MFS_trans_sf"/>
</dbReference>
<feature type="transmembrane region" description="Helical" evidence="6">
    <location>
        <begin position="273"/>
        <end position="291"/>
    </location>
</feature>
<keyword evidence="8" id="KW-1185">Reference proteome</keyword>
<sequence>MDRIQAYMIQLWKNITIEPLMVIYYAALNVMELFRTDMKLERFCRVINNHTAEECENIHDHENRYILYEAQKQDGIFGIMEYTVGDIVPVIMLLFLSTWSDRNGRRLVMLMPLVGCMAYSFTYFLAAIFTSWSPIILLIGSFLRSLSGSHMLFLMGAYAYMADLTSHGARTTRMAVLTALMSLGSPIGTMLGPVIFNAADETWGQSAGYQCVFGTATLLFIVTFIITFIVVKDRPMVTNIDEDQTGNCFQMGWRNVSGLWNSAFKKRPQNRRMYILVLVAMMLLNICAIPQKLYVWSQIVLDWDIDDYSPYWSLRSLLAHIMILVLTPLIRNTGIHDCLTAAGSVGLKAIKTIMMTMVSSPSGAWVLWATVWMPDGLESLAIRSLLTKVCEPFEVGRMMALLAVTEAIWPILDIFLYTIVYNSTIEYWPSAVYVMSSAFGLLVLALLLWMRLDMQKNGMDEEFEKAAAKYTHMKNESVGDLSKCEQGEDSNNLEEKSSVTQNISNLIPEISVKEDVNNQESNETPTIED</sequence>
<feature type="non-terminal residue" evidence="7">
    <location>
        <position position="529"/>
    </location>
</feature>
<dbReference type="EMBL" id="CAXKWB010046509">
    <property type="protein sequence ID" value="CAL4163828.1"/>
    <property type="molecule type" value="Genomic_DNA"/>
</dbReference>
<dbReference type="Gene3D" id="1.20.1250.20">
    <property type="entry name" value="MFS general substrate transporter like domains"/>
    <property type="match status" value="1"/>
</dbReference>
<dbReference type="SUPFAM" id="SSF103473">
    <property type="entry name" value="MFS general substrate transporter"/>
    <property type="match status" value="1"/>
</dbReference>
<feature type="transmembrane region" description="Helical" evidence="6">
    <location>
        <begin position="207"/>
        <end position="231"/>
    </location>
</feature>
<evidence type="ECO:0000256" key="2">
    <source>
        <dbReference type="ARBA" id="ARBA00022692"/>
    </source>
</evidence>
<dbReference type="GO" id="GO:0016020">
    <property type="term" value="C:membrane"/>
    <property type="evidence" value="ECO:0007669"/>
    <property type="project" value="UniProtKB-SubCell"/>
</dbReference>
<evidence type="ECO:0000256" key="4">
    <source>
        <dbReference type="ARBA" id="ARBA00023136"/>
    </source>
</evidence>
<keyword evidence="3 6" id="KW-1133">Transmembrane helix</keyword>
<feature type="transmembrane region" description="Helical" evidence="6">
    <location>
        <begin position="108"/>
        <end position="129"/>
    </location>
</feature>
<dbReference type="PANTHER" id="PTHR23507">
    <property type="entry name" value="ZGC:174356"/>
    <property type="match status" value="1"/>
</dbReference>
<feature type="transmembrane region" description="Helical" evidence="6">
    <location>
        <begin position="135"/>
        <end position="162"/>
    </location>
</feature>
<evidence type="ECO:0008006" key="9">
    <source>
        <dbReference type="Google" id="ProtNLM"/>
    </source>
</evidence>
<dbReference type="AlphaFoldDB" id="A0AAV2S4H4"/>
<organism evidence="7 8">
    <name type="scientific">Meganyctiphanes norvegica</name>
    <name type="common">Northern krill</name>
    <name type="synonym">Thysanopoda norvegica</name>
    <dbReference type="NCBI Taxonomy" id="48144"/>
    <lineage>
        <taxon>Eukaryota</taxon>
        <taxon>Metazoa</taxon>
        <taxon>Ecdysozoa</taxon>
        <taxon>Arthropoda</taxon>
        <taxon>Crustacea</taxon>
        <taxon>Multicrustacea</taxon>
        <taxon>Malacostraca</taxon>
        <taxon>Eumalacostraca</taxon>
        <taxon>Eucarida</taxon>
        <taxon>Euphausiacea</taxon>
        <taxon>Euphausiidae</taxon>
        <taxon>Meganyctiphanes</taxon>
    </lineage>
</organism>
<evidence type="ECO:0000313" key="8">
    <source>
        <dbReference type="Proteomes" id="UP001497623"/>
    </source>
</evidence>
<proteinExistence type="predicted"/>
<dbReference type="PANTHER" id="PTHR23507:SF1">
    <property type="entry name" value="FI18259P1-RELATED"/>
    <property type="match status" value="1"/>
</dbReference>
<evidence type="ECO:0000256" key="6">
    <source>
        <dbReference type="SAM" id="Phobius"/>
    </source>
</evidence>
<feature type="transmembrane region" description="Helical" evidence="6">
    <location>
        <begin position="398"/>
        <end position="421"/>
    </location>
</feature>
<dbReference type="Pfam" id="PF07690">
    <property type="entry name" value="MFS_1"/>
    <property type="match status" value="1"/>
</dbReference>
<feature type="transmembrane region" description="Helical" evidence="6">
    <location>
        <begin position="174"/>
        <end position="195"/>
    </location>
</feature>
<evidence type="ECO:0000256" key="3">
    <source>
        <dbReference type="ARBA" id="ARBA00022989"/>
    </source>
</evidence>